<comment type="caution">
    <text evidence="1">The sequence shown here is derived from an EMBL/GenBank/DDBJ whole genome shotgun (WGS) entry which is preliminary data.</text>
</comment>
<reference evidence="1 2" key="1">
    <citation type="submission" date="2020-09" db="EMBL/GenBank/DDBJ databases">
        <title>Novel species of Mucilaginibacter isolated from a glacier on the Tibetan Plateau.</title>
        <authorList>
            <person name="Liu Q."/>
            <person name="Xin Y.-H."/>
        </authorList>
    </citation>
    <scope>NUCLEOTIDE SEQUENCE [LARGE SCALE GENOMIC DNA]</scope>
    <source>
        <strain evidence="1 2">CGMCC 1.13878</strain>
    </source>
</reference>
<evidence type="ECO:0000313" key="1">
    <source>
        <dbReference type="EMBL" id="MBD1384722.1"/>
    </source>
</evidence>
<dbReference type="PROSITE" id="PS51257">
    <property type="entry name" value="PROKAR_LIPOPROTEIN"/>
    <property type="match status" value="1"/>
</dbReference>
<protein>
    <recommendedName>
        <fullName evidence="3">DUF3823 domain-containing protein</fullName>
    </recommendedName>
</protein>
<name>A0ABR7X4G9_9SPHI</name>
<keyword evidence="2" id="KW-1185">Reference proteome</keyword>
<dbReference type="EMBL" id="JACWMW010000001">
    <property type="protein sequence ID" value="MBD1384722.1"/>
    <property type="molecule type" value="Genomic_DNA"/>
</dbReference>
<dbReference type="RefSeq" id="WP_191174578.1">
    <property type="nucleotide sequence ID" value="NZ_JACWMW010000001.1"/>
</dbReference>
<gene>
    <name evidence="1" type="ORF">IDJ75_05485</name>
</gene>
<accession>A0ABR7X4G9</accession>
<evidence type="ECO:0008006" key="3">
    <source>
        <dbReference type="Google" id="ProtNLM"/>
    </source>
</evidence>
<sequence length="231" mass="26695">MPKTLITLLAVTVIYISLLACNSNNSISKKNTTKEFEGIITYHEIIKNSDSTFNVDDTVQLFYSHGNYVGIHSEPSSKFHLVKDYYFEKKALRLLLFNNSDTLHQLNLNLPTEKLDDIKVKKIEDQILSRQCEEINVSISYPKKDSTTYSDFTIVFSRGYLNVDKEHFKNWRLGFFNKVIDESGAFYLKLKAVHFDSSHKNILSSKTYDVISVKEQTIDPKIYEIDATKIK</sequence>
<evidence type="ECO:0000313" key="2">
    <source>
        <dbReference type="Proteomes" id="UP000618754"/>
    </source>
</evidence>
<organism evidence="1 2">
    <name type="scientific">Mucilaginibacter rigui</name>
    <dbReference type="NCBI Taxonomy" id="534635"/>
    <lineage>
        <taxon>Bacteria</taxon>
        <taxon>Pseudomonadati</taxon>
        <taxon>Bacteroidota</taxon>
        <taxon>Sphingobacteriia</taxon>
        <taxon>Sphingobacteriales</taxon>
        <taxon>Sphingobacteriaceae</taxon>
        <taxon>Mucilaginibacter</taxon>
    </lineage>
</organism>
<proteinExistence type="predicted"/>
<dbReference type="Proteomes" id="UP000618754">
    <property type="component" value="Unassembled WGS sequence"/>
</dbReference>